<organism evidence="1 2">
    <name type="scientific">Danio rerio</name>
    <name type="common">Zebrafish</name>
    <name type="synonym">Brachydanio rerio</name>
    <dbReference type="NCBI Taxonomy" id="7955"/>
    <lineage>
        <taxon>Eukaryota</taxon>
        <taxon>Metazoa</taxon>
        <taxon>Chordata</taxon>
        <taxon>Craniata</taxon>
        <taxon>Vertebrata</taxon>
        <taxon>Euteleostomi</taxon>
        <taxon>Actinopterygii</taxon>
        <taxon>Neopterygii</taxon>
        <taxon>Teleostei</taxon>
        <taxon>Ostariophysi</taxon>
        <taxon>Cypriniformes</taxon>
        <taxon>Danionidae</taxon>
        <taxon>Danioninae</taxon>
        <taxon>Danio</taxon>
    </lineage>
</organism>
<evidence type="ECO:0000313" key="2">
    <source>
        <dbReference type="RefSeq" id="XP_073778329.1"/>
    </source>
</evidence>
<evidence type="ECO:0000313" key="1">
    <source>
        <dbReference type="Proteomes" id="UP000000437"/>
    </source>
</evidence>
<protein>
    <submittedName>
        <fullName evidence="2">Uncharacterized protein</fullName>
    </submittedName>
</protein>
<reference evidence="2" key="1">
    <citation type="submission" date="2025-08" db="UniProtKB">
        <authorList>
            <consortium name="RefSeq"/>
        </authorList>
    </citation>
    <scope>IDENTIFICATION</scope>
    <source>
        <strain evidence="2">Tuebingen</strain>
        <tissue evidence="2">Fibroblasts and whole tissue</tissue>
    </source>
</reference>
<keyword evidence="1" id="KW-1185">Reference proteome</keyword>
<dbReference type="Proteomes" id="UP000000437">
    <property type="component" value="Chromosome 14"/>
</dbReference>
<sequence>MEQKNNLSDFQRGMIVGARQAGRSVSDTAELLGLSRTTVSRVYREWSGKDETSTDRQECGRKRQRRKQKTPQQRKAQPDDAPVNKEQKLEAPVPAEAPELNDTPTE</sequence>
<dbReference type="RefSeq" id="XP_073778329.1">
    <property type="nucleotide sequence ID" value="XM_073922228.1"/>
</dbReference>
<accession>A0AC58H8P6</accession>
<name>A0AC58H8P6_DANRE</name>
<gene>
    <name evidence="2" type="primary">LOC141377595</name>
</gene>
<proteinExistence type="predicted"/>